<evidence type="ECO:0000259" key="1">
    <source>
        <dbReference type="Pfam" id="PF08818"/>
    </source>
</evidence>
<name>A0A8J2UEI1_9BACT</name>
<proteinExistence type="predicted"/>
<dbReference type="Gene3D" id="3.90.1150.200">
    <property type="match status" value="1"/>
</dbReference>
<dbReference type="InterPro" id="IPR014922">
    <property type="entry name" value="YdhG-like"/>
</dbReference>
<dbReference type="EMBL" id="BMJC01000003">
    <property type="protein sequence ID" value="GGB06555.1"/>
    <property type="molecule type" value="Genomic_DNA"/>
</dbReference>
<keyword evidence="3" id="KW-1185">Reference proteome</keyword>
<dbReference type="Proteomes" id="UP000607559">
    <property type="component" value="Unassembled WGS sequence"/>
</dbReference>
<evidence type="ECO:0000313" key="2">
    <source>
        <dbReference type="EMBL" id="GGB06555.1"/>
    </source>
</evidence>
<dbReference type="Pfam" id="PF13376">
    <property type="entry name" value="OmdA"/>
    <property type="match status" value="1"/>
</dbReference>
<reference evidence="2" key="1">
    <citation type="journal article" date="2014" name="Int. J. Syst. Evol. Microbiol.">
        <title>Complete genome sequence of Corynebacterium casei LMG S-19264T (=DSM 44701T), isolated from a smear-ripened cheese.</title>
        <authorList>
            <consortium name="US DOE Joint Genome Institute (JGI-PGF)"/>
            <person name="Walter F."/>
            <person name="Albersmeier A."/>
            <person name="Kalinowski J."/>
            <person name="Ruckert C."/>
        </authorList>
    </citation>
    <scope>NUCLEOTIDE SEQUENCE</scope>
    <source>
        <strain evidence="2">CGMCC 1.15448</strain>
    </source>
</reference>
<dbReference type="RefSeq" id="WP_188933492.1">
    <property type="nucleotide sequence ID" value="NZ_BMJC01000003.1"/>
</dbReference>
<gene>
    <name evidence="2" type="ORF">GCM10011511_32530</name>
</gene>
<reference evidence="2" key="2">
    <citation type="submission" date="2020-09" db="EMBL/GenBank/DDBJ databases">
        <authorList>
            <person name="Sun Q."/>
            <person name="Zhou Y."/>
        </authorList>
    </citation>
    <scope>NUCLEOTIDE SEQUENCE</scope>
    <source>
        <strain evidence="2">CGMCC 1.15448</strain>
    </source>
</reference>
<organism evidence="2 3">
    <name type="scientific">Puia dinghuensis</name>
    <dbReference type="NCBI Taxonomy" id="1792502"/>
    <lineage>
        <taxon>Bacteria</taxon>
        <taxon>Pseudomonadati</taxon>
        <taxon>Bacteroidota</taxon>
        <taxon>Chitinophagia</taxon>
        <taxon>Chitinophagales</taxon>
        <taxon>Chitinophagaceae</taxon>
        <taxon>Puia</taxon>
    </lineage>
</organism>
<accession>A0A8J2UEI1</accession>
<dbReference type="AlphaFoldDB" id="A0A8J2UEI1"/>
<comment type="caution">
    <text evidence="2">The sequence shown here is derived from an EMBL/GenBank/DDBJ whole genome shotgun (WGS) entry which is preliminary data.</text>
</comment>
<evidence type="ECO:0000313" key="3">
    <source>
        <dbReference type="Proteomes" id="UP000607559"/>
    </source>
</evidence>
<protein>
    <recommendedName>
        <fullName evidence="1">YdhG-like domain-containing protein</fullName>
    </recommendedName>
</protein>
<sequence>MPSTDARIDAYIAKSAGFAQPILAHLRQLVHKACPEVTETVKWSMPFFEYNGSPLCNMAAFKQHCSFGFWNASQMKDANSKLQVKERGAMGNFDRITSVKDLPSDKMMLAYIKEAVTLIEKGVKKPAAKKAPKPELPVPPELTAALKKNKKAQATFEAFSPSHRREYIEWITEAKTDATRDKRLATTVEWLTEGKSRMWKYEK</sequence>
<dbReference type="Pfam" id="PF08818">
    <property type="entry name" value="DUF1801"/>
    <property type="match status" value="1"/>
</dbReference>
<dbReference type="SUPFAM" id="SSF159888">
    <property type="entry name" value="YdhG-like"/>
    <property type="match status" value="1"/>
</dbReference>
<feature type="domain" description="YdhG-like" evidence="1">
    <location>
        <begin position="20"/>
        <end position="116"/>
    </location>
</feature>